<evidence type="ECO:0000313" key="2">
    <source>
        <dbReference type="EMBL" id="PTQ39611.1"/>
    </source>
</evidence>
<dbReference type="Proteomes" id="UP000244005">
    <property type="component" value="Unassembled WGS sequence"/>
</dbReference>
<sequence>MNLQPAVSPNKRIICETRLHRTRPQSLPCFRGRRPWIAKSGRSTTGHLPPGLLQLTVPGFDYLLHRFFPRIQMLFVRLPGLALFEHVETRDPRDPRPFSIFVVPTVPTVAAILRMAAREASSRCGSHDPKLHARAHGDRSVARRAAENRRATEASALEGFPACRTGGQRRRTRKVWAGMTWNPPTVTFAAAGGSQGPSSGGRGTGATLVGASAGSTRAREWSAIDRERESRRGN</sequence>
<accession>A0A2R6X0L3</accession>
<organism evidence="2 3">
    <name type="scientific">Marchantia polymorpha</name>
    <name type="common">Common liverwort</name>
    <name type="synonym">Marchantia aquatica</name>
    <dbReference type="NCBI Taxonomy" id="3197"/>
    <lineage>
        <taxon>Eukaryota</taxon>
        <taxon>Viridiplantae</taxon>
        <taxon>Streptophyta</taxon>
        <taxon>Embryophyta</taxon>
        <taxon>Marchantiophyta</taxon>
        <taxon>Marchantiopsida</taxon>
        <taxon>Marchantiidae</taxon>
        <taxon>Marchantiales</taxon>
        <taxon>Marchantiaceae</taxon>
        <taxon>Marchantia</taxon>
    </lineage>
</organism>
<evidence type="ECO:0000313" key="3">
    <source>
        <dbReference type="Proteomes" id="UP000244005"/>
    </source>
</evidence>
<evidence type="ECO:0000256" key="1">
    <source>
        <dbReference type="SAM" id="MobiDB-lite"/>
    </source>
</evidence>
<dbReference type="Gramene" id="Mp4g04050.1">
    <property type="protein sequence ID" value="Mp4g04050.1.cds1"/>
    <property type="gene ID" value="Mp4g04050"/>
</dbReference>
<feature type="region of interest" description="Disordered" evidence="1">
    <location>
        <begin position="190"/>
        <end position="234"/>
    </location>
</feature>
<name>A0A2R6X0L3_MARPO</name>
<proteinExistence type="predicted"/>
<feature type="compositionally biased region" description="Gly residues" evidence="1">
    <location>
        <begin position="193"/>
        <end position="204"/>
    </location>
</feature>
<gene>
    <name evidence="2" type="ORF">MARPO_0044s0068</name>
</gene>
<dbReference type="AlphaFoldDB" id="A0A2R6X0L3"/>
<keyword evidence="3" id="KW-1185">Reference proteome</keyword>
<dbReference type="EMBL" id="KZ772716">
    <property type="protein sequence ID" value="PTQ39611.1"/>
    <property type="molecule type" value="Genomic_DNA"/>
</dbReference>
<reference evidence="3" key="1">
    <citation type="journal article" date="2017" name="Cell">
        <title>Insights into land plant evolution garnered from the Marchantia polymorpha genome.</title>
        <authorList>
            <person name="Bowman J.L."/>
            <person name="Kohchi T."/>
            <person name="Yamato K.T."/>
            <person name="Jenkins J."/>
            <person name="Shu S."/>
            <person name="Ishizaki K."/>
            <person name="Yamaoka S."/>
            <person name="Nishihama R."/>
            <person name="Nakamura Y."/>
            <person name="Berger F."/>
            <person name="Adam C."/>
            <person name="Aki S.S."/>
            <person name="Althoff F."/>
            <person name="Araki T."/>
            <person name="Arteaga-Vazquez M.A."/>
            <person name="Balasubrmanian S."/>
            <person name="Barry K."/>
            <person name="Bauer D."/>
            <person name="Boehm C.R."/>
            <person name="Briginshaw L."/>
            <person name="Caballero-Perez J."/>
            <person name="Catarino B."/>
            <person name="Chen F."/>
            <person name="Chiyoda S."/>
            <person name="Chovatia M."/>
            <person name="Davies K.M."/>
            <person name="Delmans M."/>
            <person name="Demura T."/>
            <person name="Dierschke T."/>
            <person name="Dolan L."/>
            <person name="Dorantes-Acosta A.E."/>
            <person name="Eklund D.M."/>
            <person name="Florent S.N."/>
            <person name="Flores-Sandoval E."/>
            <person name="Fujiyama A."/>
            <person name="Fukuzawa H."/>
            <person name="Galik B."/>
            <person name="Grimanelli D."/>
            <person name="Grimwood J."/>
            <person name="Grossniklaus U."/>
            <person name="Hamada T."/>
            <person name="Haseloff J."/>
            <person name="Hetherington A.J."/>
            <person name="Higo A."/>
            <person name="Hirakawa Y."/>
            <person name="Hundley H.N."/>
            <person name="Ikeda Y."/>
            <person name="Inoue K."/>
            <person name="Inoue S.I."/>
            <person name="Ishida S."/>
            <person name="Jia Q."/>
            <person name="Kakita M."/>
            <person name="Kanazawa T."/>
            <person name="Kawai Y."/>
            <person name="Kawashima T."/>
            <person name="Kennedy M."/>
            <person name="Kinose K."/>
            <person name="Kinoshita T."/>
            <person name="Kohara Y."/>
            <person name="Koide E."/>
            <person name="Komatsu K."/>
            <person name="Kopischke S."/>
            <person name="Kubo M."/>
            <person name="Kyozuka J."/>
            <person name="Lagercrantz U."/>
            <person name="Lin S.S."/>
            <person name="Lindquist E."/>
            <person name="Lipzen A.M."/>
            <person name="Lu C.W."/>
            <person name="De Luna E."/>
            <person name="Martienssen R.A."/>
            <person name="Minamino N."/>
            <person name="Mizutani M."/>
            <person name="Mizutani M."/>
            <person name="Mochizuki N."/>
            <person name="Monte I."/>
            <person name="Mosher R."/>
            <person name="Nagasaki H."/>
            <person name="Nakagami H."/>
            <person name="Naramoto S."/>
            <person name="Nishitani K."/>
            <person name="Ohtani M."/>
            <person name="Okamoto T."/>
            <person name="Okumura M."/>
            <person name="Phillips J."/>
            <person name="Pollak B."/>
            <person name="Reinders A."/>
            <person name="Rovekamp M."/>
            <person name="Sano R."/>
            <person name="Sawa S."/>
            <person name="Schmid M.W."/>
            <person name="Shirakawa M."/>
            <person name="Solano R."/>
            <person name="Spunde A."/>
            <person name="Suetsugu N."/>
            <person name="Sugano S."/>
            <person name="Sugiyama A."/>
            <person name="Sun R."/>
            <person name="Suzuki Y."/>
            <person name="Takenaka M."/>
            <person name="Takezawa D."/>
            <person name="Tomogane H."/>
            <person name="Tsuzuki M."/>
            <person name="Ueda T."/>
            <person name="Umeda M."/>
            <person name="Ward J.M."/>
            <person name="Watanabe Y."/>
            <person name="Yazaki K."/>
            <person name="Yokoyama R."/>
            <person name="Yoshitake Y."/>
            <person name="Yotsui I."/>
            <person name="Zachgo S."/>
            <person name="Schmutz J."/>
        </authorList>
    </citation>
    <scope>NUCLEOTIDE SEQUENCE [LARGE SCALE GENOMIC DNA]</scope>
    <source>
        <strain evidence="3">Tak-1</strain>
    </source>
</reference>
<feature type="compositionally biased region" description="Basic and acidic residues" evidence="1">
    <location>
        <begin position="217"/>
        <end position="234"/>
    </location>
</feature>
<protein>
    <submittedName>
        <fullName evidence="2">Uncharacterized protein</fullName>
    </submittedName>
</protein>